<keyword evidence="3" id="KW-1185">Reference proteome</keyword>
<dbReference type="EMBL" id="BJMM01000007">
    <property type="protein sequence ID" value="GEB49344.1"/>
    <property type="molecule type" value="Genomic_DNA"/>
</dbReference>
<organism evidence="2 3">
    <name type="scientific">Streptomyces cacaoi</name>
    <dbReference type="NCBI Taxonomy" id="1898"/>
    <lineage>
        <taxon>Bacteria</taxon>
        <taxon>Bacillati</taxon>
        <taxon>Actinomycetota</taxon>
        <taxon>Actinomycetes</taxon>
        <taxon>Kitasatosporales</taxon>
        <taxon>Streptomycetaceae</taxon>
        <taxon>Streptomyces</taxon>
    </lineage>
</organism>
<sequence>MTDGTAPGPVRFYLACDAPDCRTRAVFDLVVETAPPPMDEDVIGHVTHNGAQAAEFIKAQGWVFIPTFGYWCPTCATPRAERPAVPPRSRRADPQRRARRDPKRP</sequence>
<dbReference type="Proteomes" id="UP000319210">
    <property type="component" value="Unassembled WGS sequence"/>
</dbReference>
<dbReference type="RefSeq" id="WP_174864486.1">
    <property type="nucleotide sequence ID" value="NZ_BJMM01000007.1"/>
</dbReference>
<evidence type="ECO:0000313" key="3">
    <source>
        <dbReference type="Proteomes" id="UP000319210"/>
    </source>
</evidence>
<comment type="caution">
    <text evidence="2">The sequence shown here is derived from an EMBL/GenBank/DDBJ whole genome shotgun (WGS) entry which is preliminary data.</text>
</comment>
<proteinExistence type="predicted"/>
<dbReference type="AlphaFoldDB" id="A0A4Y3QVB6"/>
<protein>
    <submittedName>
        <fullName evidence="2">Uncharacterized protein</fullName>
    </submittedName>
</protein>
<reference evidence="2 3" key="1">
    <citation type="submission" date="2019-06" db="EMBL/GenBank/DDBJ databases">
        <title>Whole genome shotgun sequence of Streptomyces cacaoi subsp. cacaoi NBRC 12748.</title>
        <authorList>
            <person name="Hosoyama A."/>
            <person name="Uohara A."/>
            <person name="Ohji S."/>
            <person name="Ichikawa N."/>
        </authorList>
    </citation>
    <scope>NUCLEOTIDE SEQUENCE [LARGE SCALE GENOMIC DNA]</scope>
    <source>
        <strain evidence="2 3">NBRC 12748</strain>
    </source>
</reference>
<name>A0A4Y3QVB6_STRCI</name>
<accession>A0A4Y3QVB6</accession>
<feature type="region of interest" description="Disordered" evidence="1">
    <location>
        <begin position="79"/>
        <end position="105"/>
    </location>
</feature>
<evidence type="ECO:0000313" key="2">
    <source>
        <dbReference type="EMBL" id="GEB49344.1"/>
    </source>
</evidence>
<evidence type="ECO:0000256" key="1">
    <source>
        <dbReference type="SAM" id="MobiDB-lite"/>
    </source>
</evidence>
<gene>
    <name evidence="2" type="ORF">SCA03_18950</name>
</gene>